<comment type="caution">
    <text evidence="2">The sequence shown here is derived from an EMBL/GenBank/DDBJ whole genome shotgun (WGS) entry which is preliminary data.</text>
</comment>
<reference evidence="2 3" key="1">
    <citation type="submission" date="2023-01" db="EMBL/GenBank/DDBJ databases">
        <title>Bacillus changyiensis sp. nov., isolated from a coastal deposit.</title>
        <authorList>
            <person name="Xiao G."/>
            <person name="Lai Q."/>
            <person name="Hu Z."/>
            <person name="Shao Z."/>
        </authorList>
    </citation>
    <scope>NUCLEOTIDE SEQUENCE [LARGE SCALE GENOMIC DNA]</scope>
    <source>
        <strain evidence="2 3">CLL-7-23</strain>
    </source>
</reference>
<dbReference type="RefSeq" id="WP_271340267.1">
    <property type="nucleotide sequence ID" value="NZ_JAQKAB010000004.1"/>
</dbReference>
<dbReference type="Gene3D" id="2.60.40.10">
    <property type="entry name" value="Immunoglobulins"/>
    <property type="match status" value="1"/>
</dbReference>
<gene>
    <name evidence="2" type="ORF">PJ311_07200</name>
</gene>
<evidence type="ECO:0000313" key="2">
    <source>
        <dbReference type="EMBL" id="MDA7026403.1"/>
    </source>
</evidence>
<accession>A0ABT4X266</accession>
<feature type="signal peptide" evidence="1">
    <location>
        <begin position="1"/>
        <end position="25"/>
    </location>
</feature>
<name>A0ABT4X266_9BACI</name>
<protein>
    <recommendedName>
        <fullName evidence="4">DUF3238 domain-containing protein</fullName>
    </recommendedName>
</protein>
<sequence length="450" mass="52232">MKKILILPLLGVLLFCFFGTSNSYAKEIPDIETKVKNGKYTLKVYDKGDKYKFFKNGTLLYEGPSNQLTKYSSTIGDKYKVGIYQENKLKRVVTVRVTNDLEQPPTHLNKASSPEIFMNSKIENSHIDVVAAADSVKLSWDQLPDKDGVYEIYKDNKKIAETTNVNFTDQNVKPGERYHYSIHVRIDPAKEMQKDMEKTFKQLNSQLSAKEKAELMSVEGLLSTIVDIPVNNESYLKSKKSILDRLTKNENLFSQGKLPRDNMYGWTYTTFIPYQSVKDPNPAHKRQYYFKGDNRGFDFSANKFITNAQVNTQFHSPTSIALFKEMGKIIRCYDPSCRRVKEKKSISGAGIKRIIHKKERHKLEWTVTHSVENPFGSYYPKTDYSYRIKLTENRATITGEHLKAPNHEFYLSTPAIRDYIIVHQYEVKSKKEFWELWFSKSKISWKTELS</sequence>
<organism evidence="2 3">
    <name type="scientific">Bacillus changyiensis</name>
    <dbReference type="NCBI Taxonomy" id="3004103"/>
    <lineage>
        <taxon>Bacteria</taxon>
        <taxon>Bacillati</taxon>
        <taxon>Bacillota</taxon>
        <taxon>Bacilli</taxon>
        <taxon>Bacillales</taxon>
        <taxon>Bacillaceae</taxon>
        <taxon>Bacillus</taxon>
    </lineage>
</organism>
<proteinExistence type="predicted"/>
<evidence type="ECO:0000313" key="3">
    <source>
        <dbReference type="Proteomes" id="UP001211894"/>
    </source>
</evidence>
<evidence type="ECO:0008006" key="4">
    <source>
        <dbReference type="Google" id="ProtNLM"/>
    </source>
</evidence>
<dbReference type="InterPro" id="IPR013783">
    <property type="entry name" value="Ig-like_fold"/>
</dbReference>
<dbReference type="Proteomes" id="UP001211894">
    <property type="component" value="Unassembled WGS sequence"/>
</dbReference>
<evidence type="ECO:0000256" key="1">
    <source>
        <dbReference type="SAM" id="SignalP"/>
    </source>
</evidence>
<keyword evidence="3" id="KW-1185">Reference proteome</keyword>
<dbReference type="EMBL" id="JAQKAB010000004">
    <property type="protein sequence ID" value="MDA7026403.1"/>
    <property type="molecule type" value="Genomic_DNA"/>
</dbReference>
<keyword evidence="1" id="KW-0732">Signal</keyword>
<feature type="chain" id="PRO_5046154516" description="DUF3238 domain-containing protein" evidence="1">
    <location>
        <begin position="26"/>
        <end position="450"/>
    </location>
</feature>